<accession>A0A511AEP0</accession>
<dbReference type="Proteomes" id="UP000321225">
    <property type="component" value="Unassembled WGS sequence"/>
</dbReference>
<evidence type="ECO:0000313" key="3">
    <source>
        <dbReference type="Proteomes" id="UP000321225"/>
    </source>
</evidence>
<keyword evidence="3" id="KW-1185">Reference proteome</keyword>
<evidence type="ECO:0000313" key="2">
    <source>
        <dbReference type="EMBL" id="GEK86628.1"/>
    </source>
</evidence>
<comment type="caution">
    <text evidence="2">The sequence shown here is derived from an EMBL/GenBank/DDBJ whole genome shotgun (WGS) entry which is preliminary data.</text>
</comment>
<feature type="transmembrane region" description="Helical" evidence="1">
    <location>
        <begin position="6"/>
        <end position="33"/>
    </location>
</feature>
<dbReference type="OrthoDB" id="5080484at2"/>
<organism evidence="2 3">
    <name type="scientific">Microbacterium aerolatum</name>
    <dbReference type="NCBI Taxonomy" id="153731"/>
    <lineage>
        <taxon>Bacteria</taxon>
        <taxon>Bacillati</taxon>
        <taxon>Actinomycetota</taxon>
        <taxon>Actinomycetes</taxon>
        <taxon>Micrococcales</taxon>
        <taxon>Microbacteriaceae</taxon>
        <taxon>Microbacterium</taxon>
    </lineage>
</organism>
<keyword evidence="1" id="KW-1133">Transmembrane helix</keyword>
<name>A0A511AEP0_9MICO</name>
<reference evidence="2 3" key="1">
    <citation type="submission" date="2019-07" db="EMBL/GenBank/DDBJ databases">
        <title>Whole genome shotgun sequence of Microbacterium aerolatum NBRC 103071.</title>
        <authorList>
            <person name="Hosoyama A."/>
            <person name="Uohara A."/>
            <person name="Ohji S."/>
            <person name="Ichikawa N."/>
        </authorList>
    </citation>
    <scope>NUCLEOTIDE SEQUENCE [LARGE SCALE GENOMIC DNA]</scope>
    <source>
        <strain evidence="2 3">NBRC 103071</strain>
    </source>
</reference>
<proteinExistence type="predicted"/>
<protein>
    <submittedName>
        <fullName evidence="2">Uncharacterized protein</fullName>
    </submittedName>
</protein>
<keyword evidence="1" id="KW-0812">Transmembrane</keyword>
<dbReference type="AlphaFoldDB" id="A0A511AEP0"/>
<dbReference type="RefSeq" id="WP_147039235.1">
    <property type="nucleotide sequence ID" value="NZ_BJUW01000007.1"/>
</dbReference>
<evidence type="ECO:0000256" key="1">
    <source>
        <dbReference type="SAM" id="Phobius"/>
    </source>
</evidence>
<sequence length="160" mass="17320">MRAQSIVVYTLVCLVVLLAFAIVAGGIALSLFFQKDAPGDQLRYPITWGHAEDPGAPDGSFIELAEDGSAHVVDVTVGEIRIVDVDRVERPCVSTKSGSFTGAATWEIDENGALRVHSEDGSAVLTPWAARFTGDSDWSSVRELFCDAEYADYGARPERR</sequence>
<gene>
    <name evidence="2" type="ORF">MAE01_18040</name>
</gene>
<keyword evidence="1" id="KW-0472">Membrane</keyword>
<dbReference type="EMBL" id="BJUW01000007">
    <property type="protein sequence ID" value="GEK86628.1"/>
    <property type="molecule type" value="Genomic_DNA"/>
</dbReference>